<reference evidence="2" key="1">
    <citation type="submission" date="2016-10" db="EMBL/GenBank/DDBJ databases">
        <authorList>
            <person name="Varghese N."/>
            <person name="Submissions S."/>
        </authorList>
    </citation>
    <scope>NUCLEOTIDE SEQUENCE [LARGE SCALE GENOMIC DNA]</scope>
    <source>
        <strain evidence="2">DSM 23445</strain>
    </source>
</reference>
<organism evidence="1 2">
    <name type="scientific">Algoriphagus locisalis</name>
    <dbReference type="NCBI Taxonomy" id="305507"/>
    <lineage>
        <taxon>Bacteria</taxon>
        <taxon>Pseudomonadati</taxon>
        <taxon>Bacteroidota</taxon>
        <taxon>Cytophagia</taxon>
        <taxon>Cytophagales</taxon>
        <taxon>Cyclobacteriaceae</taxon>
        <taxon>Algoriphagus</taxon>
    </lineage>
</organism>
<evidence type="ECO:0000313" key="1">
    <source>
        <dbReference type="EMBL" id="SFU19195.1"/>
    </source>
</evidence>
<dbReference type="RefSeq" id="WP_211482941.1">
    <property type="nucleotide sequence ID" value="NZ_FPBF01000010.1"/>
</dbReference>
<protein>
    <recommendedName>
        <fullName evidence="3">TerB family tellurite resistance protein</fullName>
    </recommendedName>
</protein>
<dbReference type="Proteomes" id="UP000199673">
    <property type="component" value="Unassembled WGS sequence"/>
</dbReference>
<evidence type="ECO:0008006" key="3">
    <source>
        <dbReference type="Google" id="ProtNLM"/>
    </source>
</evidence>
<keyword evidence="2" id="KW-1185">Reference proteome</keyword>
<sequence length="216" mass="24739">MRLGKIKQVIGLGMLLLVLLQPFSGKSQSHEATQLMLNYEKLMQLKEILDQMHKGYVVLEQGYARVKGIAEGNFKLHEAFLSEPLKVSPEVRTYYRVADIIQYQQRILGEYKSTYAKVSDGDFFSKAELAFLAEMYEGLFKASLRNLDELVLILTAGELRMSDFERLEAIDRLHVEMSGLLVSLRDINTEINSLGIQRNRVRNERKSILELNGIKP</sequence>
<accession>A0A1I7E5M0</accession>
<dbReference type="STRING" id="305507.SAMN04489724_0116"/>
<dbReference type="EMBL" id="FPBF01000010">
    <property type="protein sequence ID" value="SFU19195.1"/>
    <property type="molecule type" value="Genomic_DNA"/>
</dbReference>
<dbReference type="AlphaFoldDB" id="A0A1I7E5M0"/>
<proteinExistence type="predicted"/>
<name>A0A1I7E5M0_9BACT</name>
<gene>
    <name evidence="1" type="ORF">SAMN04489724_0116</name>
</gene>
<evidence type="ECO:0000313" key="2">
    <source>
        <dbReference type="Proteomes" id="UP000199673"/>
    </source>
</evidence>